<evidence type="ECO:0000313" key="2">
    <source>
        <dbReference type="Proteomes" id="UP000249782"/>
    </source>
</evidence>
<dbReference type="AlphaFoldDB" id="A0A328PC75"/>
<dbReference type="Pfam" id="PF04430">
    <property type="entry name" value="DUF498"/>
    <property type="match status" value="1"/>
</dbReference>
<dbReference type="InterPro" id="IPR034096">
    <property type="entry name" value="AAMDC"/>
</dbReference>
<dbReference type="PANTHER" id="PTHR15811">
    <property type="entry name" value="MTH938 DOMAIN-CONTAINING PROTEIN"/>
    <property type="match status" value="1"/>
</dbReference>
<name>A0A328PC75_9EURY</name>
<organism evidence="1 2">
    <name type="scientific">Methanothermobacter tenebrarum</name>
    <dbReference type="NCBI Taxonomy" id="680118"/>
    <lineage>
        <taxon>Archaea</taxon>
        <taxon>Methanobacteriati</taxon>
        <taxon>Methanobacteriota</taxon>
        <taxon>Methanomada group</taxon>
        <taxon>Methanobacteria</taxon>
        <taxon>Methanobacteriales</taxon>
        <taxon>Methanobacteriaceae</taxon>
        <taxon>Methanothermobacter</taxon>
    </lineage>
</organism>
<protein>
    <submittedName>
        <fullName evidence="1">Uncharacterized protein</fullName>
    </submittedName>
</protein>
<dbReference type="PANTHER" id="PTHR15811:SF5">
    <property type="entry name" value="MTH938 DOMAIN-CONTAINING PROTEIN"/>
    <property type="match status" value="1"/>
</dbReference>
<dbReference type="CDD" id="cd05126">
    <property type="entry name" value="Mth938"/>
    <property type="match status" value="1"/>
</dbReference>
<dbReference type="OrthoDB" id="117324at2157"/>
<dbReference type="SUPFAM" id="SSF64076">
    <property type="entry name" value="MTH938-like"/>
    <property type="match status" value="1"/>
</dbReference>
<accession>A0A328PC75</accession>
<dbReference type="GO" id="GO:0005737">
    <property type="term" value="C:cytoplasm"/>
    <property type="evidence" value="ECO:0007669"/>
    <property type="project" value="TreeGrafter"/>
</dbReference>
<evidence type="ECO:0000313" key="1">
    <source>
        <dbReference type="EMBL" id="RAO79350.1"/>
    </source>
</evidence>
<gene>
    <name evidence="1" type="ORF">DPC56_03305</name>
</gene>
<dbReference type="Proteomes" id="UP000249782">
    <property type="component" value="Unassembled WGS sequence"/>
</dbReference>
<dbReference type="Gene3D" id="3.40.1230.10">
    <property type="entry name" value="MTH938-like"/>
    <property type="match status" value="1"/>
</dbReference>
<dbReference type="EMBL" id="QLOE01000003">
    <property type="protein sequence ID" value="RAO79350.1"/>
    <property type="molecule type" value="Genomic_DNA"/>
</dbReference>
<sequence length="115" mass="12890">MKFQDCKFGSVKYNGKEYKHDIIVHVDGTITPRRKEISRKKYGTSHTLAQEEIQQLLDENPDIIIVGSGVHGVLKLGEISIKTKIIKLPTCKAIKEYNSLIETGKKVAAIIHVTC</sequence>
<dbReference type="InterPro" id="IPR036748">
    <property type="entry name" value="MTH938-like_sf"/>
</dbReference>
<dbReference type="InterPro" id="IPR007523">
    <property type="entry name" value="NDUFAF3/AAMDC"/>
</dbReference>
<reference evidence="1 2" key="1">
    <citation type="submission" date="2018-06" db="EMBL/GenBank/DDBJ databases">
        <title>Draft genome sequence of hyperthermophilic methanogen Methanothermobacter tenebrarum sp. MCM-B 1447.</title>
        <authorList>
            <person name="Pore S.D."/>
            <person name="Dagar S."/>
            <person name="Dhakephalkar P.K."/>
        </authorList>
    </citation>
    <scope>NUCLEOTIDE SEQUENCE [LARGE SCALE GENOMIC DNA]</scope>
    <source>
        <strain evidence="1 2">MCM B 1447</strain>
    </source>
</reference>
<comment type="caution">
    <text evidence="1">The sequence shown here is derived from an EMBL/GenBank/DDBJ whole genome shotgun (WGS) entry which is preliminary data.</text>
</comment>
<proteinExistence type="predicted"/>
<keyword evidence="2" id="KW-1185">Reference proteome</keyword>